<accession>A0ACD1I866</accession>
<proteinExistence type="predicted"/>
<protein>
    <submittedName>
        <fullName evidence="1">Uncharacterized protein</fullName>
    </submittedName>
</protein>
<reference evidence="1" key="1">
    <citation type="submission" date="2018-02" db="EMBL/GenBank/DDBJ databases">
        <title>The genomes of Aspergillus section Nigri reveals drivers in fungal speciation.</title>
        <authorList>
            <consortium name="DOE Joint Genome Institute"/>
            <person name="Vesth T.C."/>
            <person name="Nybo J."/>
            <person name="Theobald S."/>
            <person name="Brandl J."/>
            <person name="Frisvad J.C."/>
            <person name="Nielsen K.F."/>
            <person name="Lyhne E.K."/>
            <person name="Kogle M.E."/>
            <person name="Kuo A."/>
            <person name="Riley R."/>
            <person name="Clum A."/>
            <person name="Nolan M."/>
            <person name="Lipzen A."/>
            <person name="Salamov A."/>
            <person name="Henrissat B."/>
            <person name="Wiebenga A."/>
            <person name="De vries R.P."/>
            <person name="Grigoriev I.V."/>
            <person name="Mortensen U.H."/>
            <person name="Andersen M.R."/>
            <person name="Baker S.E."/>
        </authorList>
    </citation>
    <scope>NUCLEOTIDE SEQUENCE</scope>
    <source>
        <strain evidence="1">CBS 115574</strain>
    </source>
</reference>
<evidence type="ECO:0000313" key="2">
    <source>
        <dbReference type="Proteomes" id="UP000249748"/>
    </source>
</evidence>
<keyword evidence="2" id="KW-1185">Reference proteome</keyword>
<sequence>MFEVVLPILALQPSTLSPGGGKVQEKGGIPRSATHEVVSRDFNRGRMIQGDYPLNVCHREVSPTQQPSHDDIFQQTRTSACQLVCRHAEASVVTDEGPPKPCAGRAISLTIFDNLSAPSRREKSRKLPPHFCGCRCKQDQCLRLTRLLGSRAVPLSRHLLVFDPVCLTLSPHSFFALACWFNLTPYPLAHLLSLHFSIYLFISPSSPSPSLSLSLLSFLNLMPYRPTPSRSN</sequence>
<dbReference type="EMBL" id="KZ824561">
    <property type="protein sequence ID" value="RAK86193.1"/>
    <property type="molecule type" value="Genomic_DNA"/>
</dbReference>
<organism evidence="1 2">
    <name type="scientific">Aspergillus costaricaensis CBS 115574</name>
    <dbReference type="NCBI Taxonomy" id="1448317"/>
    <lineage>
        <taxon>Eukaryota</taxon>
        <taxon>Fungi</taxon>
        <taxon>Dikarya</taxon>
        <taxon>Ascomycota</taxon>
        <taxon>Pezizomycotina</taxon>
        <taxon>Eurotiomycetes</taxon>
        <taxon>Eurotiomycetidae</taxon>
        <taxon>Eurotiales</taxon>
        <taxon>Aspergillaceae</taxon>
        <taxon>Aspergillus</taxon>
        <taxon>Aspergillus subgen. Circumdati</taxon>
    </lineage>
</organism>
<evidence type="ECO:0000313" key="1">
    <source>
        <dbReference type="EMBL" id="RAK86193.1"/>
    </source>
</evidence>
<dbReference type="Proteomes" id="UP000249748">
    <property type="component" value="Unassembled WGS sequence"/>
</dbReference>
<name>A0ACD1I866_9EURO</name>
<gene>
    <name evidence="1" type="ORF">BO79DRAFT_39302</name>
</gene>